<dbReference type="Proteomes" id="UP000219338">
    <property type="component" value="Unassembled WGS sequence"/>
</dbReference>
<proteinExistence type="predicted"/>
<protein>
    <recommendedName>
        <fullName evidence="4">Ecp2 effector protein domain-containing protein</fullName>
    </recommendedName>
</protein>
<keyword evidence="1" id="KW-0732">Signal</keyword>
<reference evidence="3" key="1">
    <citation type="journal article" date="2017" name="Nat. Ecol. Evol.">
        <title>Genome expansion and lineage-specific genetic innovations in the forest pathogenic fungi Armillaria.</title>
        <authorList>
            <person name="Sipos G."/>
            <person name="Prasanna A.N."/>
            <person name="Walter M.C."/>
            <person name="O'Connor E."/>
            <person name="Balint B."/>
            <person name="Krizsan K."/>
            <person name="Kiss B."/>
            <person name="Hess J."/>
            <person name="Varga T."/>
            <person name="Slot J."/>
            <person name="Riley R."/>
            <person name="Boka B."/>
            <person name="Rigling D."/>
            <person name="Barry K."/>
            <person name="Lee J."/>
            <person name="Mihaltcheva S."/>
            <person name="LaButti K."/>
            <person name="Lipzen A."/>
            <person name="Waldron R."/>
            <person name="Moloney N.M."/>
            <person name="Sperisen C."/>
            <person name="Kredics L."/>
            <person name="Vagvoelgyi C."/>
            <person name="Patrignani A."/>
            <person name="Fitzpatrick D."/>
            <person name="Nagy I."/>
            <person name="Doyle S."/>
            <person name="Anderson J.B."/>
            <person name="Grigoriev I.V."/>
            <person name="Gueldener U."/>
            <person name="Muensterkoetter M."/>
            <person name="Nagy L.G."/>
        </authorList>
    </citation>
    <scope>NUCLEOTIDE SEQUENCE [LARGE SCALE GENOMIC DNA]</scope>
    <source>
        <strain evidence="3">C18/9</strain>
    </source>
</reference>
<evidence type="ECO:0000313" key="2">
    <source>
        <dbReference type="EMBL" id="SJL02241.1"/>
    </source>
</evidence>
<evidence type="ECO:0008006" key="4">
    <source>
        <dbReference type="Google" id="ProtNLM"/>
    </source>
</evidence>
<keyword evidence="3" id="KW-1185">Reference proteome</keyword>
<feature type="signal peptide" evidence="1">
    <location>
        <begin position="1"/>
        <end position="18"/>
    </location>
</feature>
<name>A0A284R0H8_ARMOS</name>
<gene>
    <name evidence="2" type="ORF">ARMOST_05567</name>
</gene>
<dbReference type="EMBL" id="FUEG01000003">
    <property type="protein sequence ID" value="SJL02241.1"/>
    <property type="molecule type" value="Genomic_DNA"/>
</dbReference>
<dbReference type="AlphaFoldDB" id="A0A284R0H8"/>
<feature type="chain" id="PRO_5012718514" description="Ecp2 effector protein domain-containing protein" evidence="1">
    <location>
        <begin position="19"/>
        <end position="223"/>
    </location>
</feature>
<accession>A0A284R0H8</accession>
<dbReference type="STRING" id="47428.A0A284R0H8"/>
<evidence type="ECO:0000256" key="1">
    <source>
        <dbReference type="SAM" id="SignalP"/>
    </source>
</evidence>
<evidence type="ECO:0000313" key="3">
    <source>
        <dbReference type="Proteomes" id="UP000219338"/>
    </source>
</evidence>
<organism evidence="2 3">
    <name type="scientific">Armillaria ostoyae</name>
    <name type="common">Armillaria root rot fungus</name>
    <dbReference type="NCBI Taxonomy" id="47428"/>
    <lineage>
        <taxon>Eukaryota</taxon>
        <taxon>Fungi</taxon>
        <taxon>Dikarya</taxon>
        <taxon>Basidiomycota</taxon>
        <taxon>Agaricomycotina</taxon>
        <taxon>Agaricomycetes</taxon>
        <taxon>Agaricomycetidae</taxon>
        <taxon>Agaricales</taxon>
        <taxon>Marasmiineae</taxon>
        <taxon>Physalacriaceae</taxon>
        <taxon>Armillaria</taxon>
    </lineage>
</organism>
<sequence>MRFSSLLITVAAAILVRGADNDTIVGNSTVSLNATEIQILANITANLTAEEYYGAAIPPWDDDGTPGWYYGDYPEYLGNLTLPWLKDGMVCWYLDLSKSGYWCPDPESSDDGYKEQFSNCTGAVEGSDYLTYGLVDTTARTCATASLDVSSLIASSFAPVFIHGLTLLYTAYHDVNGKGGSPLLTCSLFSKSHTISDATNLGGQTQPDGSVDYITDSAGYYKS</sequence>
<dbReference type="OrthoDB" id="271448at2759"/>